<feature type="compositionally biased region" description="Low complexity" evidence="1">
    <location>
        <begin position="468"/>
        <end position="481"/>
    </location>
</feature>
<dbReference type="PANTHER" id="PTHR10132:SF14">
    <property type="entry name" value="SARCOGLYCAN ALPHA, ISOFORM C"/>
    <property type="match status" value="1"/>
</dbReference>
<protein>
    <submittedName>
        <fullName evidence="4">Uncharacterized protein</fullName>
    </submittedName>
</protein>
<keyword evidence="2" id="KW-1133">Transmembrane helix</keyword>
<evidence type="ECO:0000256" key="3">
    <source>
        <dbReference type="SAM" id="SignalP"/>
    </source>
</evidence>
<organism evidence="4 5">
    <name type="scientific">Meloidogyne enterolobii</name>
    <name type="common">Root-knot nematode worm</name>
    <name type="synonym">Meloidogyne mayaguensis</name>
    <dbReference type="NCBI Taxonomy" id="390850"/>
    <lineage>
        <taxon>Eukaryota</taxon>
        <taxon>Metazoa</taxon>
        <taxon>Ecdysozoa</taxon>
        <taxon>Nematoda</taxon>
        <taxon>Chromadorea</taxon>
        <taxon>Rhabditida</taxon>
        <taxon>Tylenchina</taxon>
        <taxon>Tylenchomorpha</taxon>
        <taxon>Tylenchoidea</taxon>
        <taxon>Meloidogynidae</taxon>
        <taxon>Meloidogyninae</taxon>
        <taxon>Meloidogyne</taxon>
    </lineage>
</organism>
<dbReference type="GO" id="GO:0005509">
    <property type="term" value="F:calcium ion binding"/>
    <property type="evidence" value="ECO:0007669"/>
    <property type="project" value="InterPro"/>
</dbReference>
<evidence type="ECO:0000313" key="4">
    <source>
        <dbReference type="EMBL" id="CAD2169123.1"/>
    </source>
</evidence>
<gene>
    <name evidence="4" type="ORF">MENT_LOCUS20443</name>
</gene>
<accession>A0A6V7V3V4</accession>
<dbReference type="EMBL" id="CAJEWN010000149">
    <property type="protein sequence ID" value="CAD2169123.1"/>
    <property type="molecule type" value="Genomic_DNA"/>
</dbReference>
<feature type="compositionally biased region" description="Polar residues" evidence="1">
    <location>
        <begin position="375"/>
        <end position="385"/>
    </location>
</feature>
<dbReference type="Proteomes" id="UP000580250">
    <property type="component" value="Unassembled WGS sequence"/>
</dbReference>
<dbReference type="InterPro" id="IPR008908">
    <property type="entry name" value="Sarcoglycan_alpha/epsilon"/>
</dbReference>
<proteinExistence type="predicted"/>
<dbReference type="InterPro" id="IPR015919">
    <property type="entry name" value="Cadherin-like_sf"/>
</dbReference>
<evidence type="ECO:0000256" key="2">
    <source>
        <dbReference type="SAM" id="Phobius"/>
    </source>
</evidence>
<name>A0A6V7V3V4_MELEN</name>
<feature type="chain" id="PRO_5027950201" evidence="3">
    <location>
        <begin position="20"/>
        <end position="481"/>
    </location>
</feature>
<dbReference type="PANTHER" id="PTHR10132">
    <property type="entry name" value="ALPHA-/EPSILON-SARCOGLYCAN FAMILY MEMBER"/>
    <property type="match status" value="1"/>
</dbReference>
<feature type="compositionally biased region" description="Polar residues" evidence="1">
    <location>
        <begin position="409"/>
        <end position="431"/>
    </location>
</feature>
<dbReference type="SUPFAM" id="SSF49313">
    <property type="entry name" value="Cadherin-like"/>
    <property type="match status" value="1"/>
</dbReference>
<evidence type="ECO:0000256" key="1">
    <source>
        <dbReference type="SAM" id="MobiDB-lite"/>
    </source>
</evidence>
<dbReference type="GO" id="GO:0016012">
    <property type="term" value="C:sarcoglycan complex"/>
    <property type="evidence" value="ECO:0007669"/>
    <property type="project" value="InterPro"/>
</dbReference>
<feature type="signal peptide" evidence="3">
    <location>
        <begin position="1"/>
        <end position="19"/>
    </location>
</feature>
<feature type="region of interest" description="Disordered" evidence="1">
    <location>
        <begin position="453"/>
        <end position="481"/>
    </location>
</feature>
<dbReference type="AlphaFoldDB" id="A0A6V7V3V4"/>
<evidence type="ECO:0000313" key="5">
    <source>
        <dbReference type="Proteomes" id="UP000580250"/>
    </source>
</evidence>
<feature type="region of interest" description="Disordered" evidence="1">
    <location>
        <begin position="372"/>
        <end position="431"/>
    </location>
</feature>
<reference evidence="4 5" key="1">
    <citation type="submission" date="2020-08" db="EMBL/GenBank/DDBJ databases">
        <authorList>
            <person name="Koutsovoulos G."/>
            <person name="Danchin GJ E."/>
        </authorList>
    </citation>
    <scope>NUCLEOTIDE SEQUENCE [LARGE SCALE GENOMIC DNA]</scope>
</reference>
<comment type="caution">
    <text evidence="4">The sequence shown here is derived from an EMBL/GenBank/DDBJ whole genome shotgun (WGS) entry which is preliminary data.</text>
</comment>
<feature type="transmembrane region" description="Helical" evidence="2">
    <location>
        <begin position="311"/>
        <end position="339"/>
    </location>
</feature>
<sequence length="481" mass="55591">MKIQLKSIFIYFVLNLINCQNIREHAAELRAVKGQFFVHMLHSAYFFPQTVDVKWSASTRGRPTLPQWMHLIPSRHRSIAFLIGTPVSPHSHFPLHIIATRMDSFQSSEQSFSVVTNDDPRYSGTTRQIAEIYLTNVNAEELLWGVGRDDKIKNLERAIHSTFKGKHVNPYIFNILPGTENAFDLLRQFQGNIRTGAIIQIGTQLNFHPNVQLFARGMHSNTEFCSLNQNIPMDRHFYPEFRVDWCKFYLKNVTIPADLEQYLRKKVKDGKNLRTEENNEEGSILGIKTANTSSYKIFKTENEHLPAPPIYYIWESVLVFPLLAVFCLLCILCLSFIFFGRREGQHWRDYKTPKNQLEQYLNLRESQHHLREMSQQRQLLASMSHSGREKSDMSIGTFLRPIKDEEKGSSQISSKPDSTTERVSSYPTSSIGKQTVAEAARANGSALHLYRHPIIDSDGDELDDEGNRGNQENRWNNNQRW</sequence>
<dbReference type="OrthoDB" id="10262475at2759"/>
<keyword evidence="3" id="KW-0732">Signal</keyword>
<keyword evidence="2" id="KW-0812">Transmembrane</keyword>
<keyword evidence="2" id="KW-0472">Membrane</keyword>